<dbReference type="Pfam" id="PF07963">
    <property type="entry name" value="N_methyl"/>
    <property type="match status" value="1"/>
</dbReference>
<keyword evidence="1" id="KW-0812">Transmembrane</keyword>
<dbReference type="OrthoDB" id="6194160at2"/>
<dbReference type="InterPro" id="IPR012902">
    <property type="entry name" value="N_methyl_site"/>
</dbReference>
<reference evidence="3" key="1">
    <citation type="submission" date="2016-11" db="EMBL/GenBank/DDBJ databases">
        <authorList>
            <person name="Varghese N."/>
            <person name="Submissions S."/>
        </authorList>
    </citation>
    <scope>NUCLEOTIDE SEQUENCE [LARGE SCALE GENOMIC DNA]</scope>
    <source>
        <strain evidence="3">ALO Sharm</strain>
    </source>
</reference>
<proteinExistence type="predicted"/>
<keyword evidence="3" id="KW-1185">Reference proteome</keyword>
<evidence type="ECO:0000313" key="2">
    <source>
        <dbReference type="EMBL" id="SHL31187.1"/>
    </source>
</evidence>
<evidence type="ECO:0000313" key="3">
    <source>
        <dbReference type="Proteomes" id="UP000184248"/>
    </source>
</evidence>
<accession>A0A1M6ZL52</accession>
<protein>
    <submittedName>
        <fullName evidence="2">Type IV pilus assembly protein PilV</fullName>
    </submittedName>
</protein>
<dbReference type="Proteomes" id="UP000184248">
    <property type="component" value="Unassembled WGS sequence"/>
</dbReference>
<dbReference type="EMBL" id="FRAL01000011">
    <property type="protein sequence ID" value="SHL31187.1"/>
    <property type="molecule type" value="Genomic_DNA"/>
</dbReference>
<feature type="transmembrane region" description="Helical" evidence="1">
    <location>
        <begin position="12"/>
        <end position="32"/>
    </location>
</feature>
<name>A0A1M6ZL52_9GAMM</name>
<dbReference type="NCBIfam" id="TIGR02532">
    <property type="entry name" value="IV_pilin_GFxxxE"/>
    <property type="match status" value="1"/>
</dbReference>
<sequence length="133" mass="14574">MTIARSQRAFTLLEALVALLVLSVGLLGMATVQLESLRGAHAGYQRGLASLAAQDAVELLWSRLEAGRCPDLGGEAARWEARWRAWIPGLRGRVEPDGDDCTYVVTLEWEASRLVDESETSFVYTTRLPGESP</sequence>
<organism evidence="2 3">
    <name type="scientific">Halomonas caseinilytica</name>
    <dbReference type="NCBI Taxonomy" id="438744"/>
    <lineage>
        <taxon>Bacteria</taxon>
        <taxon>Pseudomonadati</taxon>
        <taxon>Pseudomonadota</taxon>
        <taxon>Gammaproteobacteria</taxon>
        <taxon>Oceanospirillales</taxon>
        <taxon>Halomonadaceae</taxon>
        <taxon>Halomonas</taxon>
    </lineage>
</organism>
<evidence type="ECO:0000256" key="1">
    <source>
        <dbReference type="SAM" id="Phobius"/>
    </source>
</evidence>
<dbReference type="AlphaFoldDB" id="A0A1M6ZL52"/>
<gene>
    <name evidence="2" type="ORF">SAMN05192556_11117</name>
</gene>
<keyword evidence="1" id="KW-1133">Transmembrane helix</keyword>
<keyword evidence="1" id="KW-0472">Membrane</keyword>
<dbReference type="RefSeq" id="WP_064700195.1">
    <property type="nucleotide sequence ID" value="NZ_BDEO01000010.1"/>
</dbReference>